<keyword evidence="8" id="KW-0574">Periplasm</keyword>
<dbReference type="InterPro" id="IPR045584">
    <property type="entry name" value="Pilin-like"/>
</dbReference>
<evidence type="ECO:0000256" key="11">
    <source>
        <dbReference type="ARBA" id="ARBA00023237"/>
    </source>
</evidence>
<proteinExistence type="predicted"/>
<dbReference type="NCBIfam" id="TIGR02532">
    <property type="entry name" value="IV_pilin_GFxxxE"/>
    <property type="match status" value="1"/>
</dbReference>
<evidence type="ECO:0000256" key="4">
    <source>
        <dbReference type="ARBA" id="ARBA00022475"/>
    </source>
</evidence>
<dbReference type="AlphaFoldDB" id="A0A0N0ZP03"/>
<evidence type="ECO:0000256" key="2">
    <source>
        <dbReference type="ARBA" id="ARBA00004377"/>
    </source>
</evidence>
<dbReference type="GO" id="GO:0015628">
    <property type="term" value="P:protein secretion by the type II secretion system"/>
    <property type="evidence" value="ECO:0007669"/>
    <property type="project" value="InterPro"/>
</dbReference>
<gene>
    <name evidence="14" type="ORF">AN926_05410</name>
</gene>
<comment type="caution">
    <text evidence="14">The sequence shown here is derived from an EMBL/GenBank/DDBJ whole genome shotgun (WGS) entry which is preliminary data.</text>
</comment>
<feature type="transmembrane region" description="Helical" evidence="12">
    <location>
        <begin position="21"/>
        <end position="42"/>
    </location>
</feature>
<dbReference type="GO" id="GO:0015627">
    <property type="term" value="C:type II protein secretion system complex"/>
    <property type="evidence" value="ECO:0007669"/>
    <property type="project" value="InterPro"/>
</dbReference>
<feature type="domain" description="General secretion pathway GspH" evidence="13">
    <location>
        <begin position="52"/>
        <end position="163"/>
    </location>
</feature>
<organism evidence="14 15">
    <name type="scientific">Thermus scotoductus</name>
    <dbReference type="NCBI Taxonomy" id="37636"/>
    <lineage>
        <taxon>Bacteria</taxon>
        <taxon>Thermotogati</taxon>
        <taxon>Deinococcota</taxon>
        <taxon>Deinococci</taxon>
        <taxon>Thermales</taxon>
        <taxon>Thermaceae</taxon>
        <taxon>Thermus</taxon>
    </lineage>
</organism>
<evidence type="ECO:0000256" key="3">
    <source>
        <dbReference type="ARBA" id="ARBA00004418"/>
    </source>
</evidence>
<evidence type="ECO:0000313" key="14">
    <source>
        <dbReference type="EMBL" id="KPD32202.1"/>
    </source>
</evidence>
<dbReference type="Proteomes" id="UP000053099">
    <property type="component" value="Unassembled WGS sequence"/>
</dbReference>
<evidence type="ECO:0000256" key="10">
    <source>
        <dbReference type="ARBA" id="ARBA00023136"/>
    </source>
</evidence>
<evidence type="ECO:0000313" key="15">
    <source>
        <dbReference type="Proteomes" id="UP000053099"/>
    </source>
</evidence>
<dbReference type="GO" id="GO:0005886">
    <property type="term" value="C:plasma membrane"/>
    <property type="evidence" value="ECO:0007669"/>
    <property type="project" value="UniProtKB-SubCell"/>
</dbReference>
<dbReference type="SUPFAM" id="SSF54523">
    <property type="entry name" value="Pili subunits"/>
    <property type="match status" value="1"/>
</dbReference>
<evidence type="ECO:0000256" key="6">
    <source>
        <dbReference type="ARBA" id="ARBA00022519"/>
    </source>
</evidence>
<dbReference type="GO" id="GO:0009279">
    <property type="term" value="C:cell outer membrane"/>
    <property type="evidence" value="ECO:0007669"/>
    <property type="project" value="UniProtKB-SubCell"/>
</dbReference>
<keyword evidence="6" id="KW-0997">Cell inner membrane</keyword>
<evidence type="ECO:0000256" key="5">
    <source>
        <dbReference type="ARBA" id="ARBA00022481"/>
    </source>
</evidence>
<accession>A0A0N0ZP03</accession>
<name>A0A0N0ZP03_THESC</name>
<evidence type="ECO:0000256" key="8">
    <source>
        <dbReference type="ARBA" id="ARBA00022764"/>
    </source>
</evidence>
<keyword evidence="10 12" id="KW-0472">Membrane</keyword>
<keyword evidence="11" id="KW-0998">Cell outer membrane</keyword>
<evidence type="ECO:0000256" key="7">
    <source>
        <dbReference type="ARBA" id="ARBA00022692"/>
    </source>
</evidence>
<evidence type="ECO:0000259" key="13">
    <source>
        <dbReference type="Pfam" id="PF12019"/>
    </source>
</evidence>
<dbReference type="Gene3D" id="3.55.40.10">
    <property type="entry name" value="minor pseudopilin epsh domain"/>
    <property type="match status" value="1"/>
</dbReference>
<keyword evidence="9 12" id="KW-1133">Transmembrane helix</keyword>
<dbReference type="GO" id="GO:0042597">
    <property type="term" value="C:periplasmic space"/>
    <property type="evidence" value="ECO:0007669"/>
    <property type="project" value="UniProtKB-SubCell"/>
</dbReference>
<dbReference type="InterPro" id="IPR012902">
    <property type="entry name" value="N_methyl_site"/>
</dbReference>
<sequence>MFPPLKRSTVGSVRGRHGFSLLELIVVLAVLGVVLSLSAGVLNPDRQAVNQAAQSLAAQVTRARLEAIRQNAFAGLVFSTTGNGGYLVFVDRNGNRTYDANEAIQTVTFGQGDWRRVKLARVSGGTSLVFDTRGIPTDFVQIEITLSNRQGTYSRTVQISPQGRSAIQ</sequence>
<protein>
    <submittedName>
        <fullName evidence="14">Prepilin</fullName>
    </submittedName>
</protein>
<keyword evidence="4" id="KW-1003">Cell membrane</keyword>
<dbReference type="Pfam" id="PF07963">
    <property type="entry name" value="N_methyl"/>
    <property type="match status" value="1"/>
</dbReference>
<evidence type="ECO:0000256" key="1">
    <source>
        <dbReference type="ARBA" id="ARBA00004203"/>
    </source>
</evidence>
<reference evidence="14 15" key="1">
    <citation type="submission" date="2015-09" db="EMBL/GenBank/DDBJ databases">
        <title>Draft genome sequence of Thermus scotoductus strain K1 isolated from a geothermal spring in Nagorno-Karabakh, Armenia.</title>
        <authorList>
            <person name="Saghatelyan A."/>
            <person name="Poghosyan L."/>
            <person name="Panosyan H."/>
            <person name="Birkeland N.-K."/>
        </authorList>
    </citation>
    <scope>NUCLEOTIDE SEQUENCE [LARGE SCALE GENOMIC DNA]</scope>
    <source>
        <strain evidence="14 15">K1</strain>
    </source>
</reference>
<dbReference type="PATRIC" id="fig|37636.3.peg.144"/>
<dbReference type="InterPro" id="IPR022346">
    <property type="entry name" value="T2SS_GspH"/>
</dbReference>
<dbReference type="EMBL" id="LJJR01000012">
    <property type="protein sequence ID" value="KPD32202.1"/>
    <property type="molecule type" value="Genomic_DNA"/>
</dbReference>
<comment type="subcellular location">
    <subcellularLocation>
        <location evidence="2">Cell inner membrane</location>
        <topology evidence="2">Single-pass membrane protein</topology>
    </subcellularLocation>
    <subcellularLocation>
        <location evidence="1">Cell outer membrane</location>
        <topology evidence="1">Single-pass membrane protein</topology>
    </subcellularLocation>
    <subcellularLocation>
        <location evidence="3">Periplasm</location>
    </subcellularLocation>
</comment>
<dbReference type="Pfam" id="PF12019">
    <property type="entry name" value="GspH"/>
    <property type="match status" value="1"/>
</dbReference>
<keyword evidence="5" id="KW-0488">Methylation</keyword>
<keyword evidence="7 12" id="KW-0812">Transmembrane</keyword>
<evidence type="ECO:0000256" key="9">
    <source>
        <dbReference type="ARBA" id="ARBA00022989"/>
    </source>
</evidence>
<evidence type="ECO:0000256" key="12">
    <source>
        <dbReference type="SAM" id="Phobius"/>
    </source>
</evidence>